<dbReference type="InterPro" id="IPR023753">
    <property type="entry name" value="FAD/NAD-binding_dom"/>
</dbReference>
<comment type="catalytic activity">
    <reaction evidence="3">
        <text>[thioredoxin]-dithiol + NADP(+) = [thioredoxin]-disulfide + NADPH + H(+)</text>
        <dbReference type="Rhea" id="RHEA:20345"/>
        <dbReference type="Rhea" id="RHEA-COMP:10698"/>
        <dbReference type="Rhea" id="RHEA-COMP:10700"/>
        <dbReference type="ChEBI" id="CHEBI:15378"/>
        <dbReference type="ChEBI" id="CHEBI:29950"/>
        <dbReference type="ChEBI" id="CHEBI:50058"/>
        <dbReference type="ChEBI" id="CHEBI:57783"/>
        <dbReference type="ChEBI" id="CHEBI:58349"/>
        <dbReference type="EC" id="1.8.1.9"/>
    </reaction>
</comment>
<dbReference type="InterPro" id="IPR050097">
    <property type="entry name" value="Ferredoxin-NADP_redctase_2"/>
</dbReference>
<organism evidence="5 6">
    <name type="scientific">Glutamicibacter arilaitensis</name>
    <dbReference type="NCBI Taxonomy" id="256701"/>
    <lineage>
        <taxon>Bacteria</taxon>
        <taxon>Bacillati</taxon>
        <taxon>Actinomycetota</taxon>
        <taxon>Actinomycetes</taxon>
        <taxon>Micrococcales</taxon>
        <taxon>Micrococcaceae</taxon>
        <taxon>Glutamicibacter</taxon>
    </lineage>
</organism>
<sequence>MEHFEAIVIGGGSAGLAAAVALGRSRRTVLVIDEGNPRNAKASHAHNILGQEGTNPMDLLERGRDEARHYGARIIEGKVDTLTGSLDTGFTVTMTERSYSAERIVLATGLIDNLPEIPGLAQAWGKSAIHCAYCHGWEVRDQELLVLGIGAMSSHQAMMFSQLSSKITFINHNSSALAEENRATLEALGIPVLEQSVIAVEFDDQGTLASVLLANNQRLNAETLVVATHMQAQAALYESLGGSLSENPLGTYISVNEMGATEVAGIYAAGNVCNLGAMVMAAAASGTIAGAAVNADLISSQLATS</sequence>
<dbReference type="Pfam" id="PF07992">
    <property type="entry name" value="Pyr_redox_2"/>
    <property type="match status" value="1"/>
</dbReference>
<dbReference type="GO" id="GO:0004791">
    <property type="term" value="F:thioredoxin-disulfide reductase (NADPH) activity"/>
    <property type="evidence" value="ECO:0007669"/>
    <property type="project" value="UniProtKB-EC"/>
</dbReference>
<dbReference type="EMBL" id="PNQX01000001">
    <property type="protein sequence ID" value="PMQ20824.1"/>
    <property type="molecule type" value="Genomic_DNA"/>
</dbReference>
<dbReference type="PANTHER" id="PTHR48105">
    <property type="entry name" value="THIOREDOXIN REDUCTASE 1-RELATED-RELATED"/>
    <property type="match status" value="1"/>
</dbReference>
<dbReference type="InterPro" id="IPR036188">
    <property type="entry name" value="FAD/NAD-bd_sf"/>
</dbReference>
<evidence type="ECO:0000256" key="2">
    <source>
        <dbReference type="ARBA" id="ARBA00023002"/>
    </source>
</evidence>
<comment type="caution">
    <text evidence="5">The sequence shown here is derived from an EMBL/GenBank/DDBJ whole genome shotgun (WGS) entry which is preliminary data.</text>
</comment>
<evidence type="ECO:0000256" key="1">
    <source>
        <dbReference type="ARBA" id="ARBA00022630"/>
    </source>
</evidence>
<keyword evidence="1" id="KW-0285">Flavoprotein</keyword>
<proteinExistence type="predicted"/>
<dbReference type="PRINTS" id="PR00469">
    <property type="entry name" value="PNDRDTASEII"/>
</dbReference>
<evidence type="ECO:0000259" key="4">
    <source>
        <dbReference type="Pfam" id="PF07992"/>
    </source>
</evidence>
<accession>A0A2N7S3Y1</accession>
<evidence type="ECO:0000313" key="5">
    <source>
        <dbReference type="EMBL" id="PMQ20824.1"/>
    </source>
</evidence>
<feature type="domain" description="FAD/NAD(P)-binding" evidence="4">
    <location>
        <begin position="6"/>
        <end position="285"/>
    </location>
</feature>
<dbReference type="Proteomes" id="UP000235739">
    <property type="component" value="Unassembled WGS sequence"/>
</dbReference>
<reference evidence="5 6" key="1">
    <citation type="journal article" date="2017" name="Elife">
        <title>Extensive horizontal gene transfer in cheese-associated bacteria.</title>
        <authorList>
            <person name="Bonham K.S."/>
            <person name="Wolfe B.E."/>
            <person name="Dutton R.J."/>
        </authorList>
    </citation>
    <scope>NUCLEOTIDE SEQUENCE [LARGE SCALE GENOMIC DNA]</scope>
    <source>
        <strain evidence="5 6">JB182</strain>
    </source>
</reference>
<dbReference type="PRINTS" id="PR00368">
    <property type="entry name" value="FADPNR"/>
</dbReference>
<dbReference type="Gene3D" id="3.50.50.60">
    <property type="entry name" value="FAD/NAD(P)-binding domain"/>
    <property type="match status" value="2"/>
</dbReference>
<keyword evidence="2" id="KW-0560">Oxidoreductase</keyword>
<dbReference type="AlphaFoldDB" id="A0A2N7S3Y1"/>
<dbReference type="RefSeq" id="WP_102597572.1">
    <property type="nucleotide sequence ID" value="NZ_JBQDIL010000010.1"/>
</dbReference>
<name>A0A2N7S3Y1_9MICC</name>
<protein>
    <submittedName>
        <fullName evidence="5">Thioredoxin reductase</fullName>
    </submittedName>
</protein>
<dbReference type="SUPFAM" id="SSF51905">
    <property type="entry name" value="FAD/NAD(P)-binding domain"/>
    <property type="match status" value="1"/>
</dbReference>
<evidence type="ECO:0000313" key="6">
    <source>
        <dbReference type="Proteomes" id="UP000235739"/>
    </source>
</evidence>
<gene>
    <name evidence="5" type="ORF">CIK84_04355</name>
</gene>
<evidence type="ECO:0000256" key="3">
    <source>
        <dbReference type="ARBA" id="ARBA00048132"/>
    </source>
</evidence>